<evidence type="ECO:0000313" key="3">
    <source>
        <dbReference type="Proteomes" id="UP001059380"/>
    </source>
</evidence>
<name>A0A9J7BUL5_9BACT</name>
<feature type="signal peptide" evidence="1">
    <location>
        <begin position="1"/>
        <end position="23"/>
    </location>
</feature>
<keyword evidence="3" id="KW-1185">Reference proteome</keyword>
<reference evidence="2" key="1">
    <citation type="submission" date="2021-04" db="EMBL/GenBank/DDBJ databases">
        <title>Phylogenetic analysis of Acidobacteriaceae.</title>
        <authorList>
            <person name="Qiu L."/>
            <person name="Zhang Q."/>
        </authorList>
    </citation>
    <scope>NUCLEOTIDE SEQUENCE</scope>
    <source>
        <strain evidence="2">DSM 25168</strain>
    </source>
</reference>
<dbReference type="AlphaFoldDB" id="A0A9J7BUL5"/>
<sequence length="105" mass="11052">MKTITAALMIAAGFSVISPIARAATQTFEGTISDSMCEKKHMMPGKSDADCIKACIKAGSAYVLITDKKVYTLAGKADDVSKLAGKHVTVQGELKQNTITVSSIQ</sequence>
<dbReference type="KEGG" id="orp:MOP44_11600"/>
<protein>
    <submittedName>
        <fullName evidence="2">Uncharacterized protein</fullName>
    </submittedName>
</protein>
<keyword evidence="1" id="KW-0732">Signal</keyword>
<evidence type="ECO:0000313" key="2">
    <source>
        <dbReference type="EMBL" id="UWZ86563.1"/>
    </source>
</evidence>
<organism evidence="2 3">
    <name type="scientific">Occallatibacter riparius</name>
    <dbReference type="NCBI Taxonomy" id="1002689"/>
    <lineage>
        <taxon>Bacteria</taxon>
        <taxon>Pseudomonadati</taxon>
        <taxon>Acidobacteriota</taxon>
        <taxon>Terriglobia</taxon>
        <taxon>Terriglobales</taxon>
        <taxon>Acidobacteriaceae</taxon>
        <taxon>Occallatibacter</taxon>
    </lineage>
</organism>
<dbReference type="EMBL" id="CP093313">
    <property type="protein sequence ID" value="UWZ86563.1"/>
    <property type="molecule type" value="Genomic_DNA"/>
</dbReference>
<feature type="chain" id="PRO_5039915397" evidence="1">
    <location>
        <begin position="24"/>
        <end position="105"/>
    </location>
</feature>
<proteinExistence type="predicted"/>
<gene>
    <name evidence="2" type="ORF">MOP44_11600</name>
</gene>
<accession>A0A9J7BUL5</accession>
<evidence type="ECO:0000256" key="1">
    <source>
        <dbReference type="SAM" id="SignalP"/>
    </source>
</evidence>
<dbReference type="Proteomes" id="UP001059380">
    <property type="component" value="Chromosome"/>
</dbReference>
<dbReference type="RefSeq" id="WP_260796201.1">
    <property type="nucleotide sequence ID" value="NZ_CP093313.1"/>
</dbReference>